<evidence type="ECO:0000313" key="2">
    <source>
        <dbReference type="Proteomes" id="UP001220377"/>
    </source>
</evidence>
<evidence type="ECO:0000313" key="1">
    <source>
        <dbReference type="EMBL" id="WDF82659.1"/>
    </source>
</evidence>
<accession>A0ABY7WUD9</accession>
<gene>
    <name evidence="1" type="ORF">PQ472_12335</name>
</gene>
<sequence length="226" mass="25666">MAEDDDMDLLLIDRLELHLVDEKNHNDERLIISAKQFRVDYSQRYVSGDAFTRVTNLQIIPALINALSQLDYAKPDSDDKSTPVTNGDDPTYELKVRYADGSLIREKGTYVAGDVPADWADILQIMTYAMYQLGLGETFENDRFKPQMQPGDLIYLTVEFEDGGQDYNYIADTDDYERGDRVIVPVGPDKQERVVTVTDVNYYQPDDAPYPPEKTLHVIGPAAEDE</sequence>
<keyword evidence="2" id="KW-1185">Reference proteome</keyword>
<dbReference type="EMBL" id="CP117884">
    <property type="protein sequence ID" value="WDF82659.1"/>
    <property type="molecule type" value="Genomic_DNA"/>
</dbReference>
<proteinExistence type="predicted"/>
<dbReference type="Proteomes" id="UP001220377">
    <property type="component" value="Chromosome"/>
</dbReference>
<reference evidence="1 2" key="1">
    <citation type="submission" date="2023-02" db="EMBL/GenBank/DDBJ databases">
        <title>Genome sequence of Lacticaseibacillus sp. KACC 23028.</title>
        <authorList>
            <person name="Kim S."/>
            <person name="Heo J."/>
            <person name="Kwon S.-W."/>
        </authorList>
    </citation>
    <scope>NUCLEOTIDE SEQUENCE [LARGE SCALE GENOMIC DNA]</scope>
    <source>
        <strain evidence="1 2">KACC 23028</strain>
    </source>
</reference>
<organism evidence="1 2">
    <name type="scientific">Lacticaseibacillus pabuli</name>
    <dbReference type="NCBI Taxonomy" id="3025672"/>
    <lineage>
        <taxon>Bacteria</taxon>
        <taxon>Bacillati</taxon>
        <taxon>Bacillota</taxon>
        <taxon>Bacilli</taxon>
        <taxon>Lactobacillales</taxon>
        <taxon>Lactobacillaceae</taxon>
        <taxon>Lacticaseibacillus</taxon>
    </lineage>
</organism>
<dbReference type="RefSeq" id="WP_274260281.1">
    <property type="nucleotide sequence ID" value="NZ_CP117884.1"/>
</dbReference>
<protein>
    <submittedName>
        <fullName evidence="1">Uncharacterized protein</fullName>
    </submittedName>
</protein>
<name>A0ABY7WUD9_9LACO</name>